<accession>A0A5B7K6K0</accession>
<organism evidence="1 2">
    <name type="scientific">Portunus trituberculatus</name>
    <name type="common">Swimming crab</name>
    <name type="synonym">Neptunus trituberculatus</name>
    <dbReference type="NCBI Taxonomy" id="210409"/>
    <lineage>
        <taxon>Eukaryota</taxon>
        <taxon>Metazoa</taxon>
        <taxon>Ecdysozoa</taxon>
        <taxon>Arthropoda</taxon>
        <taxon>Crustacea</taxon>
        <taxon>Multicrustacea</taxon>
        <taxon>Malacostraca</taxon>
        <taxon>Eumalacostraca</taxon>
        <taxon>Eucarida</taxon>
        <taxon>Decapoda</taxon>
        <taxon>Pleocyemata</taxon>
        <taxon>Brachyura</taxon>
        <taxon>Eubrachyura</taxon>
        <taxon>Portunoidea</taxon>
        <taxon>Portunidae</taxon>
        <taxon>Portuninae</taxon>
        <taxon>Portunus</taxon>
    </lineage>
</organism>
<comment type="caution">
    <text evidence="1">The sequence shown here is derived from an EMBL/GenBank/DDBJ whole genome shotgun (WGS) entry which is preliminary data.</text>
</comment>
<reference evidence="1 2" key="1">
    <citation type="submission" date="2019-05" db="EMBL/GenBank/DDBJ databases">
        <title>Another draft genome of Portunus trituberculatus and its Hox gene families provides insights of decapod evolution.</title>
        <authorList>
            <person name="Jeong J.-H."/>
            <person name="Song I."/>
            <person name="Kim S."/>
            <person name="Choi T."/>
            <person name="Kim D."/>
            <person name="Ryu S."/>
            <person name="Kim W."/>
        </authorList>
    </citation>
    <scope>NUCLEOTIDE SEQUENCE [LARGE SCALE GENOMIC DNA]</scope>
    <source>
        <tissue evidence="1">Muscle</tissue>
    </source>
</reference>
<dbReference type="Proteomes" id="UP000324222">
    <property type="component" value="Unassembled WGS sequence"/>
</dbReference>
<dbReference type="AlphaFoldDB" id="A0A5B7K6K0"/>
<evidence type="ECO:0000313" key="1">
    <source>
        <dbReference type="EMBL" id="MPD00295.1"/>
    </source>
</evidence>
<name>A0A5B7K6K0_PORTR</name>
<protein>
    <submittedName>
        <fullName evidence="1">Uncharacterized protein</fullName>
    </submittedName>
</protein>
<dbReference type="EMBL" id="VSRR010122274">
    <property type="protein sequence ID" value="MPD00295.1"/>
    <property type="molecule type" value="Genomic_DNA"/>
</dbReference>
<sequence length="94" mass="10588">MRFSKYPSFLFESSIFYLLFYFKDVSVASLALHPSLWPVGGDERAATSVPCLSACLCLRVYLSAPEAKQKNDWLAIFSIQTPDWFSRGGNLKAD</sequence>
<proteinExistence type="predicted"/>
<gene>
    <name evidence="1" type="ORF">E2C01_095756</name>
</gene>
<keyword evidence="2" id="KW-1185">Reference proteome</keyword>
<evidence type="ECO:0000313" key="2">
    <source>
        <dbReference type="Proteomes" id="UP000324222"/>
    </source>
</evidence>